<dbReference type="Proteomes" id="UP000253831">
    <property type="component" value="Unassembled WGS sequence"/>
</dbReference>
<organism evidence="1 2">
    <name type="scientific">Candidatus Accumulibacter meliphilus</name>
    <dbReference type="NCBI Taxonomy" id="2211374"/>
    <lineage>
        <taxon>Bacteria</taxon>
        <taxon>Pseudomonadati</taxon>
        <taxon>Pseudomonadota</taxon>
        <taxon>Betaproteobacteria</taxon>
        <taxon>Candidatus Accumulibacter</taxon>
    </lineage>
</organism>
<sequence>ILAPFLARPDEARSLLRAIYTTEADLLPDVEAGTLTVRLHHMAHGVSDRAVRKLCDELNSTATLFPRSKLRLILQIGTSQNP</sequence>
<dbReference type="InterPro" id="IPR049343">
    <property type="entry name" value="Transposase_29"/>
</dbReference>
<dbReference type="AlphaFoldDB" id="A0A369XMR4"/>
<evidence type="ECO:0000313" key="2">
    <source>
        <dbReference type="Proteomes" id="UP000253831"/>
    </source>
</evidence>
<reference evidence="1 2" key="1">
    <citation type="submission" date="2018-05" db="EMBL/GenBank/DDBJ databases">
        <title>Integrated omic analyses show evidence that a Ca. Accumulibacter phosphatis strain performs denitrification under micro-aerobic conditions.</title>
        <authorList>
            <person name="Camejo P.Y."/>
            <person name="Katherine M.D."/>
            <person name="Daniel N.R."/>
        </authorList>
    </citation>
    <scope>NUCLEOTIDE SEQUENCE [LARGE SCALE GENOMIC DNA]</scope>
    <source>
        <strain evidence="1">UW-LDO-IC</strain>
    </source>
</reference>
<feature type="non-terminal residue" evidence="1">
    <location>
        <position position="1"/>
    </location>
</feature>
<proteinExistence type="predicted"/>
<gene>
    <name evidence="1" type="ORF">DVS81_09530</name>
</gene>
<protein>
    <submittedName>
        <fullName evidence="1">Uncharacterized protein</fullName>
    </submittedName>
</protein>
<name>A0A369XMR4_9PROT</name>
<comment type="caution">
    <text evidence="1">The sequence shown here is derived from an EMBL/GenBank/DDBJ whole genome shotgun (WGS) entry which is preliminary data.</text>
</comment>
<dbReference type="Pfam" id="PF21804">
    <property type="entry name" value="Transposase_29"/>
    <property type="match status" value="1"/>
</dbReference>
<evidence type="ECO:0000313" key="1">
    <source>
        <dbReference type="EMBL" id="RDE50705.1"/>
    </source>
</evidence>
<accession>A0A369XMR4</accession>
<dbReference type="EMBL" id="QPGA01000015">
    <property type="protein sequence ID" value="RDE50705.1"/>
    <property type="molecule type" value="Genomic_DNA"/>
</dbReference>